<dbReference type="SUPFAM" id="SSF52540">
    <property type="entry name" value="P-loop containing nucleoside triphosphate hydrolases"/>
    <property type="match status" value="1"/>
</dbReference>
<reference evidence="2 3" key="1">
    <citation type="submission" date="2015-05" db="EMBL/GenBank/DDBJ databases">
        <title>Plasmid of Sphingomonas sanxanigenens NX02.</title>
        <authorList>
            <person name="Huang H."/>
            <person name="Ma T."/>
        </authorList>
    </citation>
    <scope>NUCLEOTIDE SEQUENCE [LARGE SCALE GENOMIC DNA]</scope>
    <source>
        <strain evidence="2 3">NX02</strain>
        <plasmid evidence="3">Plasmid pNXO2</plasmid>
    </source>
</reference>
<dbReference type="Proteomes" id="UP000018851">
    <property type="component" value="Plasmid pNXO2"/>
</dbReference>
<keyword evidence="2" id="KW-0614">Plasmid</keyword>
<dbReference type="InterPro" id="IPR002586">
    <property type="entry name" value="CobQ/CobB/MinD/ParA_Nub-bd_dom"/>
</dbReference>
<gene>
    <name evidence="2" type="ORF">NX02_p1420</name>
</gene>
<dbReference type="CDD" id="cd02042">
    <property type="entry name" value="ParAB_family"/>
    <property type="match status" value="1"/>
</dbReference>
<dbReference type="InterPro" id="IPR027417">
    <property type="entry name" value="P-loop_NTPase"/>
</dbReference>
<dbReference type="PANTHER" id="PTHR13696">
    <property type="entry name" value="P-LOOP CONTAINING NUCLEOSIDE TRIPHOSPHATE HYDROLASE"/>
    <property type="match status" value="1"/>
</dbReference>
<dbReference type="Pfam" id="PF01656">
    <property type="entry name" value="CbiA"/>
    <property type="match status" value="1"/>
</dbReference>
<keyword evidence="3" id="KW-1185">Reference proteome</keyword>
<geneLocation type="plasmid" evidence="2 3">
    <name>pNXO2</name>
</geneLocation>
<dbReference type="GO" id="GO:0016740">
    <property type="term" value="F:transferase activity"/>
    <property type="evidence" value="ECO:0007669"/>
    <property type="project" value="UniProtKB-KW"/>
</dbReference>
<dbReference type="OrthoDB" id="9804460at2"/>
<keyword evidence="2" id="KW-0808">Transferase</keyword>
<feature type="domain" description="CobQ/CobB/MinD/ParA nucleotide binding" evidence="1">
    <location>
        <begin position="4"/>
        <end position="178"/>
    </location>
</feature>
<dbReference type="EMBL" id="CP011450">
    <property type="protein sequence ID" value="AKH18925.1"/>
    <property type="molecule type" value="Genomic_DNA"/>
</dbReference>
<dbReference type="PANTHER" id="PTHR13696:SF96">
    <property type="entry name" value="COBQ_COBB_MIND_PARA NUCLEOTIDE BINDING DOMAIN-CONTAINING PROTEIN"/>
    <property type="match status" value="1"/>
</dbReference>
<dbReference type="AlphaFoldDB" id="A0A0F7JW35"/>
<accession>A0A0F7JW35</accession>
<dbReference type="KEGG" id="ssan:NX02_p1420"/>
<dbReference type="Gene3D" id="3.40.50.300">
    <property type="entry name" value="P-loop containing nucleotide triphosphate hydrolases"/>
    <property type="match status" value="1"/>
</dbReference>
<evidence type="ECO:0000259" key="1">
    <source>
        <dbReference type="Pfam" id="PF01656"/>
    </source>
</evidence>
<protein>
    <submittedName>
        <fullName evidence="2">Phosphopantetheine--protein transferase</fullName>
    </submittedName>
</protein>
<name>A0A0F7JW35_9SPHN</name>
<proteinExistence type="predicted"/>
<dbReference type="PIRSF" id="PIRSF009320">
    <property type="entry name" value="Nuc_binding_HP_1000"/>
    <property type="match status" value="1"/>
</dbReference>
<evidence type="ECO:0000313" key="2">
    <source>
        <dbReference type="EMBL" id="AKH18925.1"/>
    </source>
</evidence>
<organism evidence="2 3">
    <name type="scientific">Sphingomonas sanxanigenens DSM 19645 = NX02</name>
    <dbReference type="NCBI Taxonomy" id="1123269"/>
    <lineage>
        <taxon>Bacteria</taxon>
        <taxon>Pseudomonadati</taxon>
        <taxon>Pseudomonadota</taxon>
        <taxon>Alphaproteobacteria</taxon>
        <taxon>Sphingomonadales</taxon>
        <taxon>Sphingomonadaceae</taxon>
        <taxon>Sphingomonas</taxon>
    </lineage>
</organism>
<sequence>MKVLAILSQKGGVGKTTLATCLAVAAEQAGKETAIIDLDPQATASFWKDVRQLDTPAVASIQPVRLAAMLKACADAGTDLVVIDGAAVARDVAYEAARHADFILVPTKTAVFDTMSMTHTLDVVRQLDRAFAVVLTFVPPQGQETGDAMKAVEELGAAVCPVTIGNRKAFFRAQAAGQAVQEFEPNGPAAAEINRLYEYTAIRLYDKMEAA</sequence>
<dbReference type="RefSeq" id="WP_047100391.1">
    <property type="nucleotide sequence ID" value="NZ_CP011450.1"/>
</dbReference>
<evidence type="ECO:0000313" key="3">
    <source>
        <dbReference type="Proteomes" id="UP000018851"/>
    </source>
</evidence>
<dbReference type="InterPro" id="IPR050678">
    <property type="entry name" value="DNA_Partitioning_ATPase"/>
</dbReference>